<dbReference type="AlphaFoldDB" id="A0A0N4V6Y9"/>
<dbReference type="EMBL" id="UXUI01008226">
    <property type="protein sequence ID" value="VDD90899.1"/>
    <property type="molecule type" value="Genomic_DNA"/>
</dbReference>
<keyword evidence="1" id="KW-0472">Membrane</keyword>
<feature type="transmembrane region" description="Helical" evidence="1">
    <location>
        <begin position="141"/>
        <end position="161"/>
    </location>
</feature>
<feature type="transmembrane region" description="Helical" evidence="1">
    <location>
        <begin position="110"/>
        <end position="129"/>
    </location>
</feature>
<keyword evidence="1" id="KW-1133">Transmembrane helix</keyword>
<evidence type="ECO:0000256" key="1">
    <source>
        <dbReference type="SAM" id="Phobius"/>
    </source>
</evidence>
<gene>
    <name evidence="2" type="ORF">EVEC_LOCUS5650</name>
</gene>
<name>A0A0N4V6Y9_ENTVE</name>
<reference evidence="4" key="1">
    <citation type="submission" date="2017-02" db="UniProtKB">
        <authorList>
            <consortium name="WormBaseParasite"/>
        </authorList>
    </citation>
    <scope>IDENTIFICATION</scope>
</reference>
<proteinExistence type="predicted"/>
<evidence type="ECO:0000313" key="2">
    <source>
        <dbReference type="EMBL" id="VDD90899.1"/>
    </source>
</evidence>
<dbReference type="WBParaSite" id="EVEC_0000603901-mRNA-1">
    <property type="protein sequence ID" value="EVEC_0000603901-mRNA-1"/>
    <property type="gene ID" value="EVEC_0000603901"/>
</dbReference>
<keyword evidence="1" id="KW-0812">Transmembrane</keyword>
<evidence type="ECO:0000313" key="4">
    <source>
        <dbReference type="WBParaSite" id="EVEC_0000603901-mRNA-1"/>
    </source>
</evidence>
<protein>
    <submittedName>
        <fullName evidence="4">Transmembrane protein</fullName>
    </submittedName>
</protein>
<dbReference type="Proteomes" id="UP000274131">
    <property type="component" value="Unassembled WGS sequence"/>
</dbReference>
<sequence length="174" mass="19234">MSCLSLYFDKSELIESQTKLSRIKWVYSSNFWSEISDLENFEEGAETIKDEETVVGGKRCLSCFVNNRLCYAIWQKKKKENLPTTGFGSSNRWGRGERKERRTKEGREELGGTCFGYAHAGSVVSVLGFGGCTAATTGQAATVAIGVVAVHFGSSVMLLLLQLLSSMCRWCSTE</sequence>
<reference evidence="2 3" key="2">
    <citation type="submission" date="2018-10" db="EMBL/GenBank/DDBJ databases">
        <authorList>
            <consortium name="Pathogen Informatics"/>
        </authorList>
    </citation>
    <scope>NUCLEOTIDE SEQUENCE [LARGE SCALE GENOMIC DNA]</scope>
</reference>
<accession>A0A0N4V6Y9</accession>
<keyword evidence="3" id="KW-1185">Reference proteome</keyword>
<evidence type="ECO:0000313" key="3">
    <source>
        <dbReference type="Proteomes" id="UP000274131"/>
    </source>
</evidence>
<organism evidence="4">
    <name type="scientific">Enterobius vermicularis</name>
    <name type="common">Human pinworm</name>
    <dbReference type="NCBI Taxonomy" id="51028"/>
    <lineage>
        <taxon>Eukaryota</taxon>
        <taxon>Metazoa</taxon>
        <taxon>Ecdysozoa</taxon>
        <taxon>Nematoda</taxon>
        <taxon>Chromadorea</taxon>
        <taxon>Rhabditida</taxon>
        <taxon>Spirurina</taxon>
        <taxon>Oxyuridomorpha</taxon>
        <taxon>Oxyuroidea</taxon>
        <taxon>Oxyuridae</taxon>
        <taxon>Enterobius</taxon>
    </lineage>
</organism>